<gene>
    <name evidence="2" type="ORF">BU23DRAFT_194377</name>
</gene>
<evidence type="ECO:0000313" key="3">
    <source>
        <dbReference type="Proteomes" id="UP000800036"/>
    </source>
</evidence>
<reference evidence="2" key="1">
    <citation type="journal article" date="2020" name="Stud. Mycol.">
        <title>101 Dothideomycetes genomes: a test case for predicting lifestyles and emergence of pathogens.</title>
        <authorList>
            <person name="Haridas S."/>
            <person name="Albert R."/>
            <person name="Binder M."/>
            <person name="Bloem J."/>
            <person name="Labutti K."/>
            <person name="Salamov A."/>
            <person name="Andreopoulos B."/>
            <person name="Baker S."/>
            <person name="Barry K."/>
            <person name="Bills G."/>
            <person name="Bluhm B."/>
            <person name="Cannon C."/>
            <person name="Castanera R."/>
            <person name="Culley D."/>
            <person name="Daum C."/>
            <person name="Ezra D."/>
            <person name="Gonzalez J."/>
            <person name="Henrissat B."/>
            <person name="Kuo A."/>
            <person name="Liang C."/>
            <person name="Lipzen A."/>
            <person name="Lutzoni F."/>
            <person name="Magnuson J."/>
            <person name="Mondo S."/>
            <person name="Nolan M."/>
            <person name="Ohm R."/>
            <person name="Pangilinan J."/>
            <person name="Park H.-J."/>
            <person name="Ramirez L."/>
            <person name="Alfaro M."/>
            <person name="Sun H."/>
            <person name="Tritt A."/>
            <person name="Yoshinaga Y."/>
            <person name="Zwiers L.-H."/>
            <person name="Turgeon B."/>
            <person name="Goodwin S."/>
            <person name="Spatafora J."/>
            <person name="Crous P."/>
            <person name="Grigoriev I."/>
        </authorList>
    </citation>
    <scope>NUCLEOTIDE SEQUENCE</scope>
    <source>
        <strain evidence="2">CBS 107.79</strain>
    </source>
</reference>
<dbReference type="OrthoDB" id="10573676at2759"/>
<evidence type="ECO:0000313" key="2">
    <source>
        <dbReference type="EMBL" id="KAF1971102.1"/>
    </source>
</evidence>
<keyword evidence="3" id="KW-1185">Reference proteome</keyword>
<accession>A0A6A5V4X1</accession>
<name>A0A6A5V4X1_9PLEO</name>
<protein>
    <submittedName>
        <fullName evidence="2">Uncharacterized protein</fullName>
    </submittedName>
</protein>
<evidence type="ECO:0000256" key="1">
    <source>
        <dbReference type="SAM" id="MobiDB-lite"/>
    </source>
</evidence>
<sequence>MAGTGISSSRQSVQRTSGHAIQDSMVSRQPHKTNQASDQGNSPTPRSVNSGGHGDGTHDDEEGDSHDRSMSGASPVRKRKRGGSFNAIDCKRRLRASNETRKRQSTNAAHAPKRQERYRSPGPSKPPPEARSRADVAEVEKGEDTGAKSTTDSAKNEANAKELQALGRTEINHGSANDDVEYEVERILAVRLRRGNL</sequence>
<feature type="compositionally biased region" description="Polar residues" evidence="1">
    <location>
        <begin position="1"/>
        <end position="49"/>
    </location>
</feature>
<dbReference type="Proteomes" id="UP000800036">
    <property type="component" value="Unassembled WGS sequence"/>
</dbReference>
<feature type="compositionally biased region" description="Basic and acidic residues" evidence="1">
    <location>
        <begin position="128"/>
        <end position="146"/>
    </location>
</feature>
<dbReference type="AlphaFoldDB" id="A0A6A5V4X1"/>
<proteinExistence type="predicted"/>
<feature type="region of interest" description="Disordered" evidence="1">
    <location>
        <begin position="1"/>
        <end position="179"/>
    </location>
</feature>
<organism evidence="2 3">
    <name type="scientific">Bimuria novae-zelandiae CBS 107.79</name>
    <dbReference type="NCBI Taxonomy" id="1447943"/>
    <lineage>
        <taxon>Eukaryota</taxon>
        <taxon>Fungi</taxon>
        <taxon>Dikarya</taxon>
        <taxon>Ascomycota</taxon>
        <taxon>Pezizomycotina</taxon>
        <taxon>Dothideomycetes</taxon>
        <taxon>Pleosporomycetidae</taxon>
        <taxon>Pleosporales</taxon>
        <taxon>Massarineae</taxon>
        <taxon>Didymosphaeriaceae</taxon>
        <taxon>Bimuria</taxon>
    </lineage>
</organism>
<dbReference type="EMBL" id="ML976695">
    <property type="protein sequence ID" value="KAF1971102.1"/>
    <property type="molecule type" value="Genomic_DNA"/>
</dbReference>